<dbReference type="PRINTS" id="PR00862">
    <property type="entry name" value="PROLIGOPTASE"/>
</dbReference>
<dbReference type="SUPFAM" id="SSF50993">
    <property type="entry name" value="Peptidase/esterase 'gauge' domain"/>
    <property type="match status" value="1"/>
</dbReference>
<dbReference type="EMBL" id="FOJT01000003">
    <property type="protein sequence ID" value="SFA97823.1"/>
    <property type="molecule type" value="Genomic_DNA"/>
</dbReference>
<keyword evidence="5" id="KW-0645">Protease</keyword>
<evidence type="ECO:0000256" key="6">
    <source>
        <dbReference type="ARBA" id="ARBA00022729"/>
    </source>
</evidence>
<dbReference type="STRING" id="498292.SAMN05660845_1119"/>
<evidence type="ECO:0000256" key="4">
    <source>
        <dbReference type="ARBA" id="ARBA00011897"/>
    </source>
</evidence>
<evidence type="ECO:0000259" key="12">
    <source>
        <dbReference type="Pfam" id="PF00326"/>
    </source>
</evidence>
<evidence type="ECO:0000256" key="3">
    <source>
        <dbReference type="ARBA" id="ARBA00005228"/>
    </source>
</evidence>
<comment type="catalytic activity">
    <reaction evidence="1">
        <text>Hydrolysis of Pro-|-Xaa &gt;&gt; Ala-|-Xaa in oligopeptides.</text>
        <dbReference type="EC" id="3.4.21.26"/>
    </reaction>
</comment>
<evidence type="ECO:0000313" key="14">
    <source>
        <dbReference type="EMBL" id="SFA97823.1"/>
    </source>
</evidence>
<dbReference type="FunFam" id="3.40.50.1820:FF:000005">
    <property type="entry name" value="Prolyl endopeptidase"/>
    <property type="match status" value="1"/>
</dbReference>
<dbReference type="Gene3D" id="2.130.10.120">
    <property type="entry name" value="Prolyl oligopeptidase, N-terminal domain"/>
    <property type="match status" value="1"/>
</dbReference>
<gene>
    <name evidence="14" type="ORF">SAMN05660845_1119</name>
</gene>
<dbReference type="GO" id="GO:0042597">
    <property type="term" value="C:periplasmic space"/>
    <property type="evidence" value="ECO:0007669"/>
    <property type="project" value="UniProtKB-SubCell"/>
</dbReference>
<organism evidence="14 15">
    <name type="scientific">Flavobacterium swingsii</name>
    <dbReference type="NCBI Taxonomy" id="498292"/>
    <lineage>
        <taxon>Bacteria</taxon>
        <taxon>Pseudomonadati</taxon>
        <taxon>Bacteroidota</taxon>
        <taxon>Flavobacteriia</taxon>
        <taxon>Flavobacteriales</taxon>
        <taxon>Flavobacteriaceae</taxon>
        <taxon>Flavobacterium</taxon>
    </lineage>
</organism>
<dbReference type="PROSITE" id="PS00708">
    <property type="entry name" value="PRO_ENDOPEP_SER"/>
    <property type="match status" value="1"/>
</dbReference>
<keyword evidence="8" id="KW-0378">Hydrolase</keyword>
<feature type="domain" description="Peptidase S9A N-terminal" evidence="13">
    <location>
        <begin position="25"/>
        <end position="415"/>
    </location>
</feature>
<evidence type="ECO:0000256" key="11">
    <source>
        <dbReference type="ARBA" id="ARBA00081187"/>
    </source>
</evidence>
<evidence type="ECO:0000259" key="13">
    <source>
        <dbReference type="Pfam" id="PF02897"/>
    </source>
</evidence>
<dbReference type="Proteomes" id="UP000199604">
    <property type="component" value="Unassembled WGS sequence"/>
</dbReference>
<keyword evidence="9" id="KW-0720">Serine protease</keyword>
<comment type="subcellular location">
    <subcellularLocation>
        <location evidence="2">Periplasm</location>
    </subcellularLocation>
</comment>
<evidence type="ECO:0000256" key="9">
    <source>
        <dbReference type="ARBA" id="ARBA00022825"/>
    </source>
</evidence>
<dbReference type="SUPFAM" id="SSF53474">
    <property type="entry name" value="alpha/beta-Hydrolases"/>
    <property type="match status" value="1"/>
</dbReference>
<dbReference type="PANTHER" id="PTHR42881">
    <property type="entry name" value="PROLYL ENDOPEPTIDASE"/>
    <property type="match status" value="1"/>
</dbReference>
<evidence type="ECO:0000313" key="15">
    <source>
        <dbReference type="Proteomes" id="UP000199604"/>
    </source>
</evidence>
<evidence type="ECO:0000256" key="2">
    <source>
        <dbReference type="ARBA" id="ARBA00004418"/>
    </source>
</evidence>
<evidence type="ECO:0000256" key="1">
    <source>
        <dbReference type="ARBA" id="ARBA00001070"/>
    </source>
</evidence>
<accession>A0A1I0XCY4</accession>
<comment type="function">
    <text evidence="10">Cleaves peptide bonds on the C-terminal side of prolyl residues within peptides that are up to approximately 30 amino acids long. Has an absolute requirement for an X-Pro bond in the trans configuration immediately preceding the Pro-Y scissible bond.</text>
</comment>
<proteinExistence type="inferred from homology"/>
<name>A0A1I0XCY4_9FLAO</name>
<evidence type="ECO:0000256" key="10">
    <source>
        <dbReference type="ARBA" id="ARBA00060121"/>
    </source>
</evidence>
<dbReference type="InterPro" id="IPR002470">
    <property type="entry name" value="Peptidase_S9A"/>
</dbReference>
<dbReference type="Pfam" id="PF00326">
    <property type="entry name" value="Peptidase_S9"/>
    <property type="match status" value="1"/>
</dbReference>
<dbReference type="Pfam" id="PF02897">
    <property type="entry name" value="Peptidase_S9_N"/>
    <property type="match status" value="1"/>
</dbReference>
<evidence type="ECO:0000256" key="7">
    <source>
        <dbReference type="ARBA" id="ARBA00022764"/>
    </source>
</evidence>
<dbReference type="RefSeq" id="WP_091474850.1">
    <property type="nucleotide sequence ID" value="NZ_FOJT01000003.1"/>
</dbReference>
<feature type="domain" description="Peptidase S9 prolyl oligopeptidase catalytic" evidence="12">
    <location>
        <begin position="486"/>
        <end position="694"/>
    </location>
</feature>
<dbReference type="PANTHER" id="PTHR42881:SF2">
    <property type="entry name" value="PROLYL ENDOPEPTIDASE"/>
    <property type="match status" value="1"/>
</dbReference>
<evidence type="ECO:0000256" key="8">
    <source>
        <dbReference type="ARBA" id="ARBA00022801"/>
    </source>
</evidence>
<dbReference type="InterPro" id="IPR001375">
    <property type="entry name" value="Peptidase_S9_cat"/>
</dbReference>
<dbReference type="InterPro" id="IPR051167">
    <property type="entry name" value="Prolyl_oligopep/macrocyclase"/>
</dbReference>
<evidence type="ECO:0000256" key="5">
    <source>
        <dbReference type="ARBA" id="ARBA00022670"/>
    </source>
</evidence>
<dbReference type="OrthoDB" id="9801421at2"/>
<comment type="similarity">
    <text evidence="3">Belongs to the peptidase S9A family.</text>
</comment>
<dbReference type="InterPro" id="IPR023302">
    <property type="entry name" value="Pept_S9A_N"/>
</dbReference>
<keyword evidence="6" id="KW-0732">Signal</keyword>
<dbReference type="GO" id="GO:0070012">
    <property type="term" value="F:oligopeptidase activity"/>
    <property type="evidence" value="ECO:0007669"/>
    <property type="project" value="TreeGrafter"/>
</dbReference>
<dbReference type="AlphaFoldDB" id="A0A1I0XCY4"/>
<dbReference type="InterPro" id="IPR002471">
    <property type="entry name" value="Pept_S9_AS"/>
</dbReference>
<reference evidence="15" key="1">
    <citation type="submission" date="2016-10" db="EMBL/GenBank/DDBJ databases">
        <authorList>
            <person name="Varghese N."/>
            <person name="Submissions S."/>
        </authorList>
    </citation>
    <scope>NUCLEOTIDE SEQUENCE [LARGE SCALE GENOMIC DNA]</scope>
    <source>
        <strain evidence="15">DSM 21789</strain>
    </source>
</reference>
<sequence length="695" mass="81040">MKVYTLLFITILFSTGIYSQEFFETKKTPNTVTKHNISYQDDYSWLENMRSEEVNHWVDKQNEFTNNHLLEVSKTYSLVSKIKEYDTRTTYSLPNKKGKYFYAGYRKDKKKPASLYFMKSLDDEPVEIVNPNKIYPEKNVTLSGYFPSKNSSNLAYKISIDGSDKQEIRFVDLFKNKDLDDVLKNVKFSGVSWNKDRGVFYKQNGNKDFFAQDSTFKLFYHKLGDVQDADELIFDATKSGNSFSFFTSINKLFLIETNKIDGLKNYYFSDLENDNFKLNKFIENDDSNFEFINYYKGRVYFTSKKMNWGDVRSFDIQDRRDEKTVIPQIYTHLLEQTFFSDDYLICKYKTLGKYYIIFYDYNGKLIRKITVPDGMDIEFMNFDKETKDFYFGVHSYTLPFRNFKVNIETGKEQPFYSLANPPKPTLFPLNYFETKNITYKSRDNVDIPITIIHKKGLLFDGNNPTLLEAYGGFGVVSSPNYDTGLLYFLEKGGVFAYAEIRGGGEKGEKWHEDGMGLKKMNCFNDFIDATEYLIKEKYTSPNKLAITGASQGGLLVGVAITKRPDLFKVAIPKVGAFDMAIFKKYTAGKYWLQEYGNVDNEKDYNYLLGYSPYHNVKEEANYPTTLIITSENDDRVPPLHSYKFAAELQNRTAQKNPIYLKTTKKAGHYGDSSTYEKRLNEKAEFYSFLMYHLNQ</sequence>
<dbReference type="GO" id="GO:0006508">
    <property type="term" value="P:proteolysis"/>
    <property type="evidence" value="ECO:0007669"/>
    <property type="project" value="UniProtKB-KW"/>
</dbReference>
<dbReference type="GO" id="GO:0005829">
    <property type="term" value="C:cytosol"/>
    <property type="evidence" value="ECO:0007669"/>
    <property type="project" value="TreeGrafter"/>
</dbReference>
<dbReference type="EC" id="3.4.21.26" evidence="4"/>
<keyword evidence="7" id="KW-0574">Periplasm</keyword>
<dbReference type="GO" id="GO:0004252">
    <property type="term" value="F:serine-type endopeptidase activity"/>
    <property type="evidence" value="ECO:0007669"/>
    <property type="project" value="UniProtKB-EC"/>
</dbReference>
<dbReference type="Gene3D" id="3.40.50.1820">
    <property type="entry name" value="alpha/beta hydrolase"/>
    <property type="match status" value="1"/>
</dbReference>
<keyword evidence="15" id="KW-1185">Reference proteome</keyword>
<protein>
    <recommendedName>
        <fullName evidence="4">prolyl oligopeptidase</fullName>
        <ecNumber evidence="4">3.4.21.26</ecNumber>
    </recommendedName>
    <alternativeName>
        <fullName evidence="11">Proline-specific endopeptidase</fullName>
    </alternativeName>
</protein>
<dbReference type="InterPro" id="IPR029058">
    <property type="entry name" value="AB_hydrolase_fold"/>
</dbReference>